<sequence length="115" mass="13158">MISKEQIMGIIQQQVEEENYFVVDVEVKPSNKIIVHLDGDQGVPIEFCVSISRLIEHTLDREAEDFELEVSSPGIGQPFKVHRQFTKNIGRHVEVVGRDGMKHTASCFRCHRKVL</sequence>
<proteinExistence type="predicted"/>
<dbReference type="GO" id="GO:0005829">
    <property type="term" value="C:cytosol"/>
    <property type="evidence" value="ECO:0007669"/>
    <property type="project" value="TreeGrafter"/>
</dbReference>
<dbReference type="RefSeq" id="WP_227625262.1">
    <property type="nucleotide sequence ID" value="NZ_BAZW01000001.1"/>
</dbReference>
<organism evidence="4 5">
    <name type="scientific">Geofilum rubicundum JCM 15548</name>
    <dbReference type="NCBI Taxonomy" id="1236989"/>
    <lineage>
        <taxon>Bacteria</taxon>
        <taxon>Pseudomonadati</taxon>
        <taxon>Bacteroidota</taxon>
        <taxon>Bacteroidia</taxon>
        <taxon>Marinilabiliales</taxon>
        <taxon>Marinilabiliaceae</taxon>
        <taxon>Geofilum</taxon>
    </lineage>
</organism>
<dbReference type="AlphaFoldDB" id="A0A0E9LT10"/>
<dbReference type="SUPFAM" id="SSF75420">
    <property type="entry name" value="YhbC-like, N-terminal domain"/>
    <property type="match status" value="1"/>
</dbReference>
<protein>
    <submittedName>
        <fullName evidence="4">Transcription termination protein NusA</fullName>
    </submittedName>
</protein>
<dbReference type="Pfam" id="PF02576">
    <property type="entry name" value="RimP_N"/>
    <property type="match status" value="1"/>
</dbReference>
<dbReference type="InterPro" id="IPR035956">
    <property type="entry name" value="RimP_N_sf"/>
</dbReference>
<keyword evidence="5" id="KW-1185">Reference proteome</keyword>
<evidence type="ECO:0000313" key="4">
    <source>
        <dbReference type="EMBL" id="GAO27985.1"/>
    </source>
</evidence>
<dbReference type="GO" id="GO:0006412">
    <property type="term" value="P:translation"/>
    <property type="evidence" value="ECO:0007669"/>
    <property type="project" value="TreeGrafter"/>
</dbReference>
<keyword evidence="2" id="KW-0690">Ribosome biogenesis</keyword>
<reference evidence="4 5" key="1">
    <citation type="journal article" date="2015" name="Microbes Environ.">
        <title>Distribution and evolution of nitrogen fixation genes in the phylum bacteroidetes.</title>
        <authorList>
            <person name="Inoue J."/>
            <person name="Oshima K."/>
            <person name="Suda W."/>
            <person name="Sakamoto M."/>
            <person name="Iino T."/>
            <person name="Noda S."/>
            <person name="Hongoh Y."/>
            <person name="Hattori M."/>
            <person name="Ohkuma M."/>
        </authorList>
    </citation>
    <scope>NUCLEOTIDE SEQUENCE [LARGE SCALE GENOMIC DNA]</scope>
    <source>
        <strain evidence="4">JCM 15548</strain>
    </source>
</reference>
<evidence type="ECO:0000256" key="2">
    <source>
        <dbReference type="ARBA" id="ARBA00022517"/>
    </source>
</evidence>
<comment type="caution">
    <text evidence="4">The sequence shown here is derived from an EMBL/GenBank/DDBJ whole genome shotgun (WGS) entry which is preliminary data.</text>
</comment>
<dbReference type="InterPro" id="IPR028989">
    <property type="entry name" value="RimP_N"/>
</dbReference>
<evidence type="ECO:0000313" key="5">
    <source>
        <dbReference type="Proteomes" id="UP000032900"/>
    </source>
</evidence>
<keyword evidence="1" id="KW-0963">Cytoplasm</keyword>
<dbReference type="GO" id="GO:0000028">
    <property type="term" value="P:ribosomal small subunit assembly"/>
    <property type="evidence" value="ECO:0007669"/>
    <property type="project" value="TreeGrafter"/>
</dbReference>
<dbReference type="EMBL" id="BAZW01000001">
    <property type="protein sequence ID" value="GAO27985.1"/>
    <property type="molecule type" value="Genomic_DNA"/>
</dbReference>
<dbReference type="Proteomes" id="UP000032900">
    <property type="component" value="Unassembled WGS sequence"/>
</dbReference>
<accession>A0A0E9LT10</accession>
<dbReference type="PANTHER" id="PTHR33867">
    <property type="entry name" value="RIBOSOME MATURATION FACTOR RIMP"/>
    <property type="match status" value="1"/>
</dbReference>
<gene>
    <name evidence="4" type="ORF">JCM15548_36</name>
</gene>
<dbReference type="Gene3D" id="3.30.300.70">
    <property type="entry name" value="RimP-like superfamily, N-terminal"/>
    <property type="match status" value="1"/>
</dbReference>
<name>A0A0E9LT10_9BACT</name>
<evidence type="ECO:0000259" key="3">
    <source>
        <dbReference type="Pfam" id="PF02576"/>
    </source>
</evidence>
<dbReference type="PANTHER" id="PTHR33867:SF1">
    <property type="entry name" value="RIBOSOME MATURATION FACTOR RIMP"/>
    <property type="match status" value="1"/>
</dbReference>
<dbReference type="NCBIfam" id="NF002531">
    <property type="entry name" value="PRK02001.1"/>
    <property type="match status" value="1"/>
</dbReference>
<evidence type="ECO:0000256" key="1">
    <source>
        <dbReference type="ARBA" id="ARBA00022490"/>
    </source>
</evidence>
<dbReference type="STRING" id="1236989.JCM15548_36"/>
<dbReference type="InterPro" id="IPR003728">
    <property type="entry name" value="Ribosome_maturation_RimP"/>
</dbReference>
<feature type="domain" description="Ribosome maturation factor RimP N-terminal" evidence="3">
    <location>
        <begin position="10"/>
        <end position="75"/>
    </location>
</feature>